<comment type="caution">
    <text evidence="5">The sequence shown here is derived from an EMBL/GenBank/DDBJ whole genome shotgun (WGS) entry which is preliminary data.</text>
</comment>
<dbReference type="InterPro" id="IPR000014">
    <property type="entry name" value="PAS"/>
</dbReference>
<dbReference type="RefSeq" id="WP_119351937.1">
    <property type="nucleotide sequence ID" value="NZ_QWET01000025.1"/>
</dbReference>
<gene>
    <name evidence="5" type="ORF">D1164_21350</name>
</gene>
<reference evidence="5 6" key="1">
    <citation type="journal article" date="2015" name="Int. J. Syst. Evol. Microbiol.">
        <title>Mariniphaga sediminis sp. nov., isolated from coastal sediment.</title>
        <authorList>
            <person name="Wang F.Q."/>
            <person name="Shen Q.Y."/>
            <person name="Chen G.J."/>
            <person name="Du Z.J."/>
        </authorList>
    </citation>
    <scope>NUCLEOTIDE SEQUENCE [LARGE SCALE GENOMIC DNA]</scope>
    <source>
        <strain evidence="5 6">SY21</strain>
    </source>
</reference>
<dbReference type="PROSITE" id="PS50112">
    <property type="entry name" value="PAS"/>
    <property type="match status" value="1"/>
</dbReference>
<evidence type="ECO:0000313" key="5">
    <source>
        <dbReference type="EMBL" id="RIH63151.1"/>
    </source>
</evidence>
<dbReference type="Pfam" id="PF00989">
    <property type="entry name" value="PAS"/>
    <property type="match status" value="1"/>
</dbReference>
<feature type="domain" description="PAS" evidence="4">
    <location>
        <begin position="307"/>
        <end position="377"/>
    </location>
</feature>
<dbReference type="Gene3D" id="3.40.190.10">
    <property type="entry name" value="Periplasmic binding protein-like II"/>
    <property type="match status" value="2"/>
</dbReference>
<protein>
    <submittedName>
        <fullName evidence="5">PAS domain S-box protein</fullName>
    </submittedName>
</protein>
<evidence type="ECO:0000256" key="1">
    <source>
        <dbReference type="ARBA" id="ARBA00022729"/>
    </source>
</evidence>
<dbReference type="GO" id="GO:0006355">
    <property type="term" value="P:regulation of DNA-templated transcription"/>
    <property type="evidence" value="ECO:0007669"/>
    <property type="project" value="InterPro"/>
</dbReference>
<sequence>MEYLKCRKTALFFFALAGLVAGPFFGYGSPDSTIHVGIYQNPPKLYLDEKREPQGIFVDLLNEIARLEGWNLNYVPCQWNDCLDSLNNSKIDLLPDVAFSRQRSERFDFNKIPVLESWSQVYAAPGQNIEHFSELQGKRVATLKGSVQQIRFKRLMDGFGYSFREVETGSFGDAFSLAKIGVADVAIVNHFFGEMHFEKFLLKRTSLIFDPTILHFAVENGKNSDLLETIDRHLIKWKVTPQSFYYQTLNKHNEMTIVKTAEQSYRWYIFLAIAAVVLAGGIILLLRKRVKKESNKLEQSNLLLQNEEEKFRRYFENSPFGILVADEKGNFVEVNPKTTLITGYTKRELIHKSIPDLIPETSHKEAREHFQRVLTTGNSTGELPFITKKGRIRYWTVDAVKITDTRFIGFLNDITERKKIDTELRELKNDLEKQVKAKTKELNERITELEQFREATIERELRMEELRQEIKFLKQERSSGVE</sequence>
<dbReference type="InterPro" id="IPR013767">
    <property type="entry name" value="PAS_fold"/>
</dbReference>
<dbReference type="PANTHER" id="PTHR35936:SF38">
    <property type="entry name" value="GLUTAMINE-BINDING PERIPLASMIC PROTEIN"/>
    <property type="match status" value="1"/>
</dbReference>
<dbReference type="PANTHER" id="PTHR35936">
    <property type="entry name" value="MEMBRANE-BOUND LYTIC MUREIN TRANSGLYCOSYLASE F"/>
    <property type="match status" value="1"/>
</dbReference>
<dbReference type="EMBL" id="QWET01000025">
    <property type="protein sequence ID" value="RIH63151.1"/>
    <property type="molecule type" value="Genomic_DNA"/>
</dbReference>
<keyword evidence="2" id="KW-0175">Coiled coil</keyword>
<dbReference type="SMART" id="SM00091">
    <property type="entry name" value="PAS"/>
    <property type="match status" value="1"/>
</dbReference>
<keyword evidence="3" id="KW-0812">Transmembrane</keyword>
<keyword evidence="1" id="KW-0732">Signal</keyword>
<dbReference type="InterPro" id="IPR015168">
    <property type="entry name" value="SsuA/THI5"/>
</dbReference>
<feature type="transmembrane region" description="Helical" evidence="3">
    <location>
        <begin position="265"/>
        <end position="286"/>
    </location>
</feature>
<feature type="coiled-coil region" evidence="2">
    <location>
        <begin position="417"/>
        <end position="476"/>
    </location>
</feature>
<dbReference type="InterPro" id="IPR035965">
    <property type="entry name" value="PAS-like_dom_sf"/>
</dbReference>
<evidence type="ECO:0000313" key="6">
    <source>
        <dbReference type="Proteomes" id="UP000266441"/>
    </source>
</evidence>
<organism evidence="5 6">
    <name type="scientific">Mariniphaga sediminis</name>
    <dbReference type="NCBI Taxonomy" id="1628158"/>
    <lineage>
        <taxon>Bacteria</taxon>
        <taxon>Pseudomonadati</taxon>
        <taxon>Bacteroidota</taxon>
        <taxon>Bacteroidia</taxon>
        <taxon>Marinilabiliales</taxon>
        <taxon>Prolixibacteraceae</taxon>
        <taxon>Mariniphaga</taxon>
    </lineage>
</organism>
<evidence type="ECO:0000256" key="3">
    <source>
        <dbReference type="SAM" id="Phobius"/>
    </source>
</evidence>
<dbReference type="Gene3D" id="3.30.450.20">
    <property type="entry name" value="PAS domain"/>
    <property type="match status" value="1"/>
</dbReference>
<dbReference type="NCBIfam" id="TIGR00229">
    <property type="entry name" value="sensory_box"/>
    <property type="match status" value="1"/>
</dbReference>
<dbReference type="SUPFAM" id="SSF53850">
    <property type="entry name" value="Periplasmic binding protein-like II"/>
    <property type="match status" value="1"/>
</dbReference>
<dbReference type="InterPro" id="IPR001638">
    <property type="entry name" value="Solute-binding_3/MltF_N"/>
</dbReference>
<evidence type="ECO:0000259" key="4">
    <source>
        <dbReference type="PROSITE" id="PS50112"/>
    </source>
</evidence>
<dbReference type="SMART" id="SM00062">
    <property type="entry name" value="PBPb"/>
    <property type="match status" value="1"/>
</dbReference>
<keyword evidence="3" id="KW-0472">Membrane</keyword>
<proteinExistence type="predicted"/>
<dbReference type="Proteomes" id="UP000266441">
    <property type="component" value="Unassembled WGS sequence"/>
</dbReference>
<dbReference type="AlphaFoldDB" id="A0A399CXN4"/>
<name>A0A399CXN4_9BACT</name>
<dbReference type="OrthoDB" id="9805474at2"/>
<evidence type="ECO:0000256" key="2">
    <source>
        <dbReference type="SAM" id="Coils"/>
    </source>
</evidence>
<dbReference type="CDD" id="cd00130">
    <property type="entry name" value="PAS"/>
    <property type="match status" value="1"/>
</dbReference>
<keyword evidence="6" id="KW-1185">Reference proteome</keyword>
<accession>A0A399CXN4</accession>
<dbReference type="Pfam" id="PF09084">
    <property type="entry name" value="NMT1"/>
    <property type="match status" value="1"/>
</dbReference>
<keyword evidence="3" id="KW-1133">Transmembrane helix</keyword>
<dbReference type="SUPFAM" id="SSF55785">
    <property type="entry name" value="PYP-like sensor domain (PAS domain)"/>
    <property type="match status" value="1"/>
</dbReference>